<feature type="transmembrane region" description="Helical" evidence="2">
    <location>
        <begin position="246"/>
        <end position="267"/>
    </location>
</feature>
<evidence type="ECO:0000313" key="3">
    <source>
        <dbReference type="EMBL" id="MFC4726950.1"/>
    </source>
</evidence>
<dbReference type="EMBL" id="JBHSGG010000002">
    <property type="protein sequence ID" value="MFC4726950.1"/>
    <property type="molecule type" value="Genomic_DNA"/>
</dbReference>
<feature type="transmembrane region" description="Helical" evidence="2">
    <location>
        <begin position="140"/>
        <end position="165"/>
    </location>
</feature>
<keyword evidence="4" id="KW-1185">Reference proteome</keyword>
<reference evidence="4" key="1">
    <citation type="journal article" date="2019" name="Int. J. Syst. Evol. Microbiol.">
        <title>The Global Catalogue of Microorganisms (GCM) 10K type strain sequencing project: providing services to taxonomists for standard genome sequencing and annotation.</title>
        <authorList>
            <consortium name="The Broad Institute Genomics Platform"/>
            <consortium name="The Broad Institute Genome Sequencing Center for Infectious Disease"/>
            <person name="Wu L."/>
            <person name="Ma J."/>
        </authorList>
    </citation>
    <scope>NUCLEOTIDE SEQUENCE [LARGE SCALE GENOMIC DNA]</scope>
    <source>
        <strain evidence="4">CGMCC 1.13574</strain>
    </source>
</reference>
<evidence type="ECO:0000313" key="4">
    <source>
        <dbReference type="Proteomes" id="UP001595892"/>
    </source>
</evidence>
<feature type="region of interest" description="Disordered" evidence="1">
    <location>
        <begin position="76"/>
        <end position="95"/>
    </location>
</feature>
<sequence>MPRKAEIRVAPTATDALLDDLARLDGLFELRLQRGVVVVPRADLVTVVLQNRALQDLMRILDRHRLGEEGGVSVVTSEPDSVVETGDPARVDRDSNEGSWEEMEAIISKDSNAGPNTLLLIVAAGVLTAVGIAMNEIHIAIGGMLVAPAFMPIMRISLGLVAGSAVWRRGVVDTLKLYLVLAASAAACALAMRGAGLDPLDAGAGYYAVAKPFFQYWTTTNWSGVSTSAAAALAGALLIVTKRSTFTSGVMIGLALVPSASLVGMELVAGNPEASARAALRWLTDVALVLAVSAAVFAWERRRLHRRDMRM</sequence>
<organism evidence="3 4">
    <name type="scientific">Coralloluteibacterium thermophilum</name>
    <dbReference type="NCBI Taxonomy" id="2707049"/>
    <lineage>
        <taxon>Bacteria</taxon>
        <taxon>Pseudomonadati</taxon>
        <taxon>Pseudomonadota</taxon>
        <taxon>Gammaproteobacteria</taxon>
        <taxon>Lysobacterales</taxon>
        <taxon>Lysobacteraceae</taxon>
        <taxon>Coralloluteibacterium</taxon>
    </lineage>
</organism>
<dbReference type="InterPro" id="IPR005240">
    <property type="entry name" value="DUF389"/>
</dbReference>
<accession>A0ABV9NJ35</accession>
<dbReference type="Proteomes" id="UP001595892">
    <property type="component" value="Unassembled WGS sequence"/>
</dbReference>
<dbReference type="PANTHER" id="PTHR20992:SF9">
    <property type="entry name" value="AT15442P-RELATED"/>
    <property type="match status" value="1"/>
</dbReference>
<feature type="transmembrane region" description="Helical" evidence="2">
    <location>
        <begin position="216"/>
        <end position="239"/>
    </location>
</feature>
<feature type="transmembrane region" description="Helical" evidence="2">
    <location>
        <begin position="177"/>
        <end position="196"/>
    </location>
</feature>
<evidence type="ECO:0000256" key="1">
    <source>
        <dbReference type="SAM" id="MobiDB-lite"/>
    </source>
</evidence>
<dbReference type="PANTHER" id="PTHR20992">
    <property type="entry name" value="AT15442P-RELATED"/>
    <property type="match status" value="1"/>
</dbReference>
<dbReference type="RefSeq" id="WP_377002918.1">
    <property type="nucleotide sequence ID" value="NZ_JBHSGG010000002.1"/>
</dbReference>
<proteinExistence type="predicted"/>
<name>A0ABV9NJ35_9GAMM</name>
<keyword evidence="2" id="KW-0472">Membrane</keyword>
<protein>
    <submittedName>
        <fullName evidence="3">DUF389 domain-containing protein</fullName>
    </submittedName>
</protein>
<gene>
    <name evidence="3" type="ORF">ACFO3Q_01995</name>
</gene>
<keyword evidence="2" id="KW-0812">Transmembrane</keyword>
<comment type="caution">
    <text evidence="3">The sequence shown here is derived from an EMBL/GenBank/DDBJ whole genome shotgun (WGS) entry which is preliminary data.</text>
</comment>
<dbReference type="Pfam" id="PF04087">
    <property type="entry name" value="DUF389"/>
    <property type="match status" value="1"/>
</dbReference>
<evidence type="ECO:0000256" key="2">
    <source>
        <dbReference type="SAM" id="Phobius"/>
    </source>
</evidence>
<feature type="transmembrane region" description="Helical" evidence="2">
    <location>
        <begin position="279"/>
        <end position="299"/>
    </location>
</feature>
<keyword evidence="2" id="KW-1133">Transmembrane helix</keyword>
<feature type="transmembrane region" description="Helical" evidence="2">
    <location>
        <begin position="117"/>
        <end position="134"/>
    </location>
</feature>